<evidence type="ECO:0000256" key="2">
    <source>
        <dbReference type="ARBA" id="ARBA00023002"/>
    </source>
</evidence>
<comment type="caution">
    <text evidence="7">The sequence shown here is derived from an EMBL/GenBank/DDBJ whole genome shotgun (WGS) entry which is preliminary data.</text>
</comment>
<evidence type="ECO:0000256" key="4">
    <source>
        <dbReference type="RuleBase" id="RU003719"/>
    </source>
</evidence>
<protein>
    <submittedName>
        <fullName evidence="7">D-glycerate dehydrogenase</fullName>
    </submittedName>
</protein>
<dbReference type="SUPFAM" id="SSF51735">
    <property type="entry name" value="NAD(P)-binding Rossmann-fold domains"/>
    <property type="match status" value="1"/>
</dbReference>
<dbReference type="InterPro" id="IPR050223">
    <property type="entry name" value="D-isomer_2-hydroxyacid_DH"/>
</dbReference>
<organism evidence="7">
    <name type="scientific">Caldithrix abyssi</name>
    <dbReference type="NCBI Taxonomy" id="187145"/>
    <lineage>
        <taxon>Bacteria</taxon>
        <taxon>Pseudomonadati</taxon>
        <taxon>Calditrichota</taxon>
        <taxon>Calditrichia</taxon>
        <taxon>Calditrichales</taxon>
        <taxon>Calditrichaceae</taxon>
        <taxon>Caldithrix</taxon>
    </lineage>
</organism>
<sequence>MDSFTVLVTARIPEPGIQLLKERGYRVEVLDEEDEQLEHLIFTKIKNADALLPLLSHKVDRRLIDRAPRLKVIANYAVGYNNIDVAYASSKGIVVTNTPDILTPATADLTWALILSVAKRIVEGDALVRAGKFKGWRPKLLLGGDVTGKTLGIVGAGRIGQAVGKRALGFNMSLLYVSPHAKPDFERDTGAKRVDLTTLLAESDYITIHCPLTEETHHLLNARNMNRIKRGAYLINTARGQVVEEKALVSLLKSGHLAGAGLDVYEFEPAVSEELLNMKNVVLLPHIGSATVETRNEMSRMAARNIISVLEEGKAIHPVN</sequence>
<dbReference type="GO" id="GO:0005829">
    <property type="term" value="C:cytosol"/>
    <property type="evidence" value="ECO:0007669"/>
    <property type="project" value="TreeGrafter"/>
</dbReference>
<feature type="domain" description="D-isomer specific 2-hydroxyacid dehydrogenase catalytic" evidence="5">
    <location>
        <begin position="6"/>
        <end position="320"/>
    </location>
</feature>
<evidence type="ECO:0000256" key="1">
    <source>
        <dbReference type="ARBA" id="ARBA00005854"/>
    </source>
</evidence>
<evidence type="ECO:0000259" key="6">
    <source>
        <dbReference type="Pfam" id="PF02826"/>
    </source>
</evidence>
<dbReference type="FunFam" id="3.40.50.720:FF:000203">
    <property type="entry name" value="D-3-phosphoglycerate dehydrogenase (SerA)"/>
    <property type="match status" value="1"/>
</dbReference>
<dbReference type="InterPro" id="IPR006139">
    <property type="entry name" value="D-isomer_2_OHA_DH_cat_dom"/>
</dbReference>
<dbReference type="InterPro" id="IPR036291">
    <property type="entry name" value="NAD(P)-bd_dom_sf"/>
</dbReference>
<dbReference type="GO" id="GO:0051287">
    <property type="term" value="F:NAD binding"/>
    <property type="evidence" value="ECO:0007669"/>
    <property type="project" value="InterPro"/>
</dbReference>
<dbReference type="InterPro" id="IPR006140">
    <property type="entry name" value="D-isomer_DH_NAD-bd"/>
</dbReference>
<evidence type="ECO:0000259" key="5">
    <source>
        <dbReference type="Pfam" id="PF00389"/>
    </source>
</evidence>
<accession>A0A7V5UF92</accession>
<dbReference type="EMBL" id="DROD01000509">
    <property type="protein sequence ID" value="HHJ53100.1"/>
    <property type="molecule type" value="Genomic_DNA"/>
</dbReference>
<dbReference type="SUPFAM" id="SSF52283">
    <property type="entry name" value="Formate/glycerate dehydrogenase catalytic domain-like"/>
    <property type="match status" value="1"/>
</dbReference>
<gene>
    <name evidence="7" type="ORF">ENJ89_07885</name>
</gene>
<dbReference type="AlphaFoldDB" id="A0A7V5UF92"/>
<feature type="domain" description="D-isomer specific 2-hydroxyacid dehydrogenase NAD-binding" evidence="6">
    <location>
        <begin position="112"/>
        <end position="288"/>
    </location>
</feature>
<dbReference type="CDD" id="cd05301">
    <property type="entry name" value="GDH"/>
    <property type="match status" value="1"/>
</dbReference>
<dbReference type="PANTHER" id="PTHR10996">
    <property type="entry name" value="2-HYDROXYACID DEHYDROGENASE-RELATED"/>
    <property type="match status" value="1"/>
</dbReference>
<name>A0A7V5UF92_CALAY</name>
<evidence type="ECO:0000313" key="7">
    <source>
        <dbReference type="EMBL" id="HHJ53100.1"/>
    </source>
</evidence>
<evidence type="ECO:0000256" key="3">
    <source>
        <dbReference type="ARBA" id="ARBA00023027"/>
    </source>
</evidence>
<reference evidence="7" key="1">
    <citation type="journal article" date="2020" name="mSystems">
        <title>Genome- and Community-Level Interaction Insights into Carbon Utilization and Element Cycling Functions of Hydrothermarchaeota in Hydrothermal Sediment.</title>
        <authorList>
            <person name="Zhou Z."/>
            <person name="Liu Y."/>
            <person name="Xu W."/>
            <person name="Pan J."/>
            <person name="Luo Z.H."/>
            <person name="Li M."/>
        </authorList>
    </citation>
    <scope>NUCLEOTIDE SEQUENCE [LARGE SCALE GENOMIC DNA]</scope>
    <source>
        <strain evidence="7">HyVt-527</strain>
    </source>
</reference>
<dbReference type="Pfam" id="PF00389">
    <property type="entry name" value="2-Hacid_dh"/>
    <property type="match status" value="1"/>
</dbReference>
<comment type="similarity">
    <text evidence="1 4">Belongs to the D-isomer specific 2-hydroxyacid dehydrogenase family.</text>
</comment>
<dbReference type="Gene3D" id="3.40.50.720">
    <property type="entry name" value="NAD(P)-binding Rossmann-like Domain"/>
    <property type="match status" value="2"/>
</dbReference>
<dbReference type="Proteomes" id="UP000886124">
    <property type="component" value="Unassembled WGS sequence"/>
</dbReference>
<dbReference type="GO" id="GO:0016618">
    <property type="term" value="F:hydroxypyruvate reductase [NAD(P)H] activity"/>
    <property type="evidence" value="ECO:0007669"/>
    <property type="project" value="TreeGrafter"/>
</dbReference>
<dbReference type="GO" id="GO:0030267">
    <property type="term" value="F:glyoxylate reductase (NADPH) activity"/>
    <property type="evidence" value="ECO:0007669"/>
    <property type="project" value="TreeGrafter"/>
</dbReference>
<dbReference type="PANTHER" id="PTHR10996:SF283">
    <property type="entry name" value="GLYOXYLATE_HYDROXYPYRUVATE REDUCTASE B"/>
    <property type="match status" value="1"/>
</dbReference>
<keyword evidence="2 4" id="KW-0560">Oxidoreductase</keyword>
<proteinExistence type="inferred from homology"/>
<keyword evidence="3" id="KW-0520">NAD</keyword>
<dbReference type="Pfam" id="PF02826">
    <property type="entry name" value="2-Hacid_dh_C"/>
    <property type="match status" value="1"/>
</dbReference>